<dbReference type="AlphaFoldDB" id="A0A554VEZ1"/>
<dbReference type="EMBL" id="VLNR01000056">
    <property type="protein sequence ID" value="TSE05691.1"/>
    <property type="molecule type" value="Genomic_DNA"/>
</dbReference>
<dbReference type="Pfam" id="PF04977">
    <property type="entry name" value="DivIC"/>
    <property type="match status" value="1"/>
</dbReference>
<comment type="caution">
    <text evidence="2">The sequence shown here is derived from an EMBL/GenBank/DDBJ whole genome shotgun (WGS) entry which is preliminary data.</text>
</comment>
<dbReference type="RefSeq" id="WP_109438156.1">
    <property type="nucleotide sequence ID" value="NZ_CANLFO010000002.1"/>
</dbReference>
<keyword evidence="1" id="KW-0812">Transmembrane</keyword>
<evidence type="ECO:0000256" key="1">
    <source>
        <dbReference type="SAM" id="Phobius"/>
    </source>
</evidence>
<organism evidence="2 3">
    <name type="scientific">Aquimarina algiphila</name>
    <dbReference type="NCBI Taxonomy" id="2047982"/>
    <lineage>
        <taxon>Bacteria</taxon>
        <taxon>Pseudomonadati</taxon>
        <taxon>Bacteroidota</taxon>
        <taxon>Flavobacteriia</taxon>
        <taxon>Flavobacteriales</taxon>
        <taxon>Flavobacteriaceae</taxon>
        <taxon>Aquimarina</taxon>
    </lineage>
</organism>
<dbReference type="OrthoDB" id="1467719at2"/>
<gene>
    <name evidence="2" type="ORF">FOF46_21935</name>
</gene>
<accession>A0A554VEZ1</accession>
<name>A0A554VEZ1_9FLAO</name>
<sequence>MRLKLKSYFQKLKNKPALIPIFAIFLNKYVLIVLLFVIWMLFLDTNSWLIHKELDQEIRELEDNKEYYIKEIVKDQKDIKTLKDSSELEKFAREEYFMKRDNEEIYIIEYEDSVPKNKKDD</sequence>
<proteinExistence type="predicted"/>
<dbReference type="InterPro" id="IPR007060">
    <property type="entry name" value="FtsL/DivIC"/>
</dbReference>
<feature type="transmembrane region" description="Helical" evidence="1">
    <location>
        <begin position="21"/>
        <end position="42"/>
    </location>
</feature>
<evidence type="ECO:0000313" key="2">
    <source>
        <dbReference type="EMBL" id="TSE05691.1"/>
    </source>
</evidence>
<keyword evidence="1" id="KW-0472">Membrane</keyword>
<evidence type="ECO:0000313" key="3">
    <source>
        <dbReference type="Proteomes" id="UP000318833"/>
    </source>
</evidence>
<protein>
    <submittedName>
        <fullName evidence="2">Septum formation initiator family protein</fullName>
    </submittedName>
</protein>
<dbReference type="Proteomes" id="UP000318833">
    <property type="component" value="Unassembled WGS sequence"/>
</dbReference>
<keyword evidence="3" id="KW-1185">Reference proteome</keyword>
<reference evidence="2 3" key="1">
    <citation type="submission" date="2019-07" db="EMBL/GenBank/DDBJ databases">
        <title>The draft genome sequence of Aquimarina algiphila M91.</title>
        <authorList>
            <person name="Meng X."/>
        </authorList>
    </citation>
    <scope>NUCLEOTIDE SEQUENCE [LARGE SCALE GENOMIC DNA]</scope>
    <source>
        <strain evidence="2 3">M91</strain>
    </source>
</reference>
<keyword evidence="1" id="KW-1133">Transmembrane helix</keyword>